<feature type="region of interest" description="Disordered" evidence="1">
    <location>
        <begin position="224"/>
        <end position="255"/>
    </location>
</feature>
<feature type="compositionally biased region" description="Basic and acidic residues" evidence="1">
    <location>
        <begin position="145"/>
        <end position="179"/>
    </location>
</feature>
<dbReference type="AlphaFoldDB" id="A0A9P6VNF4"/>
<feature type="compositionally biased region" description="Basic and acidic residues" evidence="1">
    <location>
        <begin position="122"/>
        <end position="135"/>
    </location>
</feature>
<evidence type="ECO:0000256" key="1">
    <source>
        <dbReference type="SAM" id="MobiDB-lite"/>
    </source>
</evidence>
<dbReference type="EMBL" id="VNKQ01000004">
    <property type="protein sequence ID" value="KAG0651230.1"/>
    <property type="molecule type" value="Genomic_DNA"/>
</dbReference>
<feature type="region of interest" description="Disordered" evidence="1">
    <location>
        <begin position="1"/>
        <end position="63"/>
    </location>
</feature>
<feature type="compositionally biased region" description="Low complexity" evidence="1">
    <location>
        <begin position="29"/>
        <end position="41"/>
    </location>
</feature>
<evidence type="ECO:0000313" key="2">
    <source>
        <dbReference type="EMBL" id="KAG0651230.1"/>
    </source>
</evidence>
<reference evidence="2" key="1">
    <citation type="submission" date="2019-07" db="EMBL/GenBank/DDBJ databases">
        <title>Hyphodiscus hymeniophilus genome sequencing and assembly.</title>
        <authorList>
            <person name="Kramer G."/>
            <person name="Nodwell J."/>
        </authorList>
    </citation>
    <scope>NUCLEOTIDE SEQUENCE</scope>
    <source>
        <strain evidence="2">ATCC 34498</strain>
    </source>
</reference>
<organism evidence="2 3">
    <name type="scientific">Hyphodiscus hymeniophilus</name>
    <dbReference type="NCBI Taxonomy" id="353542"/>
    <lineage>
        <taxon>Eukaryota</taxon>
        <taxon>Fungi</taxon>
        <taxon>Dikarya</taxon>
        <taxon>Ascomycota</taxon>
        <taxon>Pezizomycotina</taxon>
        <taxon>Leotiomycetes</taxon>
        <taxon>Helotiales</taxon>
        <taxon>Hyphodiscaceae</taxon>
        <taxon>Hyphodiscus</taxon>
    </lineage>
</organism>
<dbReference type="SUPFAM" id="SSF90257">
    <property type="entry name" value="Myosin rod fragments"/>
    <property type="match status" value="1"/>
</dbReference>
<dbReference type="Proteomes" id="UP000785200">
    <property type="component" value="Unassembled WGS sequence"/>
</dbReference>
<feature type="region of interest" description="Disordered" evidence="1">
    <location>
        <begin position="82"/>
        <end position="209"/>
    </location>
</feature>
<feature type="compositionally biased region" description="Polar residues" evidence="1">
    <location>
        <begin position="82"/>
        <end position="94"/>
    </location>
</feature>
<accession>A0A9P6VNF4</accession>
<comment type="caution">
    <text evidence="2">The sequence shown here is derived from an EMBL/GenBank/DDBJ whole genome shotgun (WGS) entry which is preliminary data.</text>
</comment>
<dbReference type="OrthoDB" id="3565178at2759"/>
<proteinExistence type="predicted"/>
<keyword evidence="3" id="KW-1185">Reference proteome</keyword>
<feature type="compositionally biased region" description="Basic and acidic residues" evidence="1">
    <location>
        <begin position="95"/>
        <end position="114"/>
    </location>
</feature>
<protein>
    <submittedName>
        <fullName evidence="2">Uncharacterized protein</fullName>
    </submittedName>
</protein>
<evidence type="ECO:0000313" key="3">
    <source>
        <dbReference type="Proteomes" id="UP000785200"/>
    </source>
</evidence>
<sequence>MSSSRGKKVHYERGTKGSEKHGRHHSRDSGVGSSSASDRASLGTSPLDESPFNDRQIRDQRHSLTALQEALDAAYEKIRQLQSDNAKMNTSLAESNKENRALKKERIELLNRVEDLEEDLEDERKANERFRRESSPRSGGTPPSRTERRTTPPKREHTEPRPRRREDERSQASYSEHRTTYMPVAPQAPPSQNPFTPLSPISTRAPSASYTPAAVTYAQTPVTYTTSPIYSSPPLSDTSTRYPPNDGGYHLYPVD</sequence>
<name>A0A9P6VNF4_9HELO</name>
<feature type="compositionally biased region" description="Polar residues" evidence="1">
    <location>
        <begin position="224"/>
        <end position="242"/>
    </location>
</feature>
<gene>
    <name evidence="2" type="ORF">D0Z07_1884</name>
</gene>
<feature type="compositionally biased region" description="Basic and acidic residues" evidence="1">
    <location>
        <begin position="9"/>
        <end position="20"/>
    </location>
</feature>
<feature type="compositionally biased region" description="Polar residues" evidence="1">
    <location>
        <begin position="193"/>
        <end position="209"/>
    </location>
</feature>